<dbReference type="PANTHER" id="PTHR21310">
    <property type="entry name" value="AMINOGLYCOSIDE PHOSPHOTRANSFERASE-RELATED-RELATED"/>
    <property type="match status" value="1"/>
</dbReference>
<dbReference type="AlphaFoldDB" id="A0A024K2D3"/>
<dbReference type="OrthoDB" id="3806873at2"/>
<reference evidence="2" key="1">
    <citation type="journal article" date="2014" name="Genome Announc.">
        <title>Draft Genome Sequence of Mycobacterium triplex DSM 44626.</title>
        <authorList>
            <person name="Sassi M."/>
            <person name="Croce O."/>
            <person name="Robert C."/>
            <person name="Raoult D."/>
            <person name="Drancourt M."/>
        </authorList>
    </citation>
    <scope>NUCLEOTIDE SEQUENCE [LARGE SCALE GENOMIC DNA]</scope>
    <source>
        <strain evidence="2">DSM 44626</strain>
    </source>
</reference>
<feature type="domain" description="Aminoglycoside phosphotransferase" evidence="1">
    <location>
        <begin position="40"/>
        <end position="270"/>
    </location>
</feature>
<dbReference type="EMBL" id="LQPY01000037">
    <property type="protein sequence ID" value="ORW99971.1"/>
    <property type="molecule type" value="Genomic_DNA"/>
</dbReference>
<dbReference type="eggNOG" id="COG3173">
    <property type="taxonomic scope" value="Bacteria"/>
</dbReference>
<dbReference type="Proteomes" id="UP000028880">
    <property type="component" value="Unassembled WGS sequence"/>
</dbReference>
<dbReference type="GO" id="GO:0016740">
    <property type="term" value="F:transferase activity"/>
    <property type="evidence" value="ECO:0007669"/>
    <property type="project" value="UniProtKB-KW"/>
</dbReference>
<dbReference type="InterPro" id="IPR041726">
    <property type="entry name" value="ACAD10_11_N"/>
</dbReference>
<dbReference type="EMBL" id="HG964446">
    <property type="protein sequence ID" value="CDO90200.1"/>
    <property type="molecule type" value="Genomic_DNA"/>
</dbReference>
<keyword evidence="4" id="KW-1185">Reference proteome</keyword>
<reference evidence="2" key="2">
    <citation type="submission" date="2014-04" db="EMBL/GenBank/DDBJ databases">
        <authorList>
            <person name="Urmite Genomes U."/>
        </authorList>
    </citation>
    <scope>NUCLEOTIDE SEQUENCE</scope>
    <source>
        <strain evidence="2">DSM 44626</strain>
    </source>
</reference>
<evidence type="ECO:0000313" key="4">
    <source>
        <dbReference type="Proteomes" id="UP000193710"/>
    </source>
</evidence>
<dbReference type="RefSeq" id="WP_036470959.1">
    <property type="nucleotide sequence ID" value="NZ_HG964446.1"/>
</dbReference>
<reference evidence="3 4" key="3">
    <citation type="submission" date="2016-01" db="EMBL/GenBank/DDBJ databases">
        <title>The new phylogeny of the genus Mycobacterium.</title>
        <authorList>
            <person name="Tarcisio F."/>
            <person name="Conor M."/>
            <person name="Antonella G."/>
            <person name="Elisabetta G."/>
            <person name="Giulia F.S."/>
            <person name="Sara T."/>
            <person name="Anna F."/>
            <person name="Clotilde B."/>
            <person name="Roberto B."/>
            <person name="Veronica D.S."/>
            <person name="Fabio R."/>
            <person name="Monica P."/>
            <person name="Olivier J."/>
            <person name="Enrico T."/>
            <person name="Nicola S."/>
        </authorList>
    </citation>
    <scope>NUCLEOTIDE SEQUENCE [LARGE SCALE GENOMIC DNA]</scope>
    <source>
        <strain evidence="3 4">DSM 44626</strain>
    </source>
</reference>
<dbReference type="SUPFAM" id="SSF56112">
    <property type="entry name" value="Protein kinase-like (PK-like)"/>
    <property type="match status" value="1"/>
</dbReference>
<dbReference type="HOGENOM" id="CLU_007526_1_2_11"/>
<sequence>MALKNIIDTELAAKRLADWLASKQPDTHDVTVTDVSVPGAGGLSNETVLFTANWRDADGEQTRGMVARVQPDGPGVFPDYDLAKEAAVITALANHSSVPVPQVYFFEDDPAVFGAPFLVMQRIDGRIPADDPPFTAAGWVLDLTPDQRRQMWHNSLDVLAQIHSVDWRAVGLDFLDTPENHSGLDAGLAQWRRTFEWAAEGEPNPTIEAALRWLDENRPADDEPKVLNWGDARVGNIIFSDELAPAGVLDWEMLVLATREQELGWWLFLMRHHTEGVGLPLPEGIPDHAETIDYYQRITGHTVRNLDYYEVMAGTRLSILMVRAAHMMIGAGLLPPDSPMAQSNPASQLVAKLLDLPAPTGATTSFIGNRGQ</sequence>
<proteinExistence type="predicted"/>
<dbReference type="InterPro" id="IPR002575">
    <property type="entry name" value="Aminoglycoside_PTrfase"/>
</dbReference>
<organism evidence="2">
    <name type="scientific">Mycobacterium triplex</name>
    <dbReference type="NCBI Taxonomy" id="47839"/>
    <lineage>
        <taxon>Bacteria</taxon>
        <taxon>Bacillati</taxon>
        <taxon>Actinomycetota</taxon>
        <taxon>Actinomycetes</taxon>
        <taxon>Mycobacteriales</taxon>
        <taxon>Mycobacteriaceae</taxon>
        <taxon>Mycobacterium</taxon>
        <taxon>Mycobacterium simiae complex</taxon>
    </lineage>
</organism>
<dbReference type="Proteomes" id="UP000193710">
    <property type="component" value="Unassembled WGS sequence"/>
</dbReference>
<evidence type="ECO:0000313" key="2">
    <source>
        <dbReference type="EMBL" id="CDO90200.1"/>
    </source>
</evidence>
<gene>
    <name evidence="3" type="ORF">AWC29_26835</name>
    <name evidence="2" type="ORF">BN973_04593</name>
</gene>
<protein>
    <submittedName>
        <fullName evidence="2">Phosphotransferase</fullName>
    </submittedName>
</protein>
<evidence type="ECO:0000313" key="3">
    <source>
        <dbReference type="EMBL" id="ORW99971.1"/>
    </source>
</evidence>
<name>A0A024K2D3_9MYCO</name>
<dbReference type="CDD" id="cd05154">
    <property type="entry name" value="ACAD10_11_N-like"/>
    <property type="match status" value="1"/>
</dbReference>
<dbReference type="STRING" id="47839.BN973_04593"/>
<dbReference type="Gene3D" id="3.30.200.20">
    <property type="entry name" value="Phosphorylase Kinase, domain 1"/>
    <property type="match status" value="1"/>
</dbReference>
<dbReference type="Pfam" id="PF01636">
    <property type="entry name" value="APH"/>
    <property type="match status" value="1"/>
</dbReference>
<dbReference type="InterPro" id="IPR011009">
    <property type="entry name" value="Kinase-like_dom_sf"/>
</dbReference>
<evidence type="ECO:0000259" key="1">
    <source>
        <dbReference type="Pfam" id="PF01636"/>
    </source>
</evidence>
<dbReference type="PANTHER" id="PTHR21310:SF40">
    <property type="entry name" value="AMINOGLYCOSIDE PHOSPHOTRANSFERASE DOMAIN-CONTAINING PROTEIN-RELATED"/>
    <property type="match status" value="1"/>
</dbReference>
<dbReference type="Gene3D" id="3.90.1200.10">
    <property type="match status" value="1"/>
</dbReference>
<keyword evidence="2" id="KW-0808">Transferase</keyword>
<accession>A0A024K2D3</accession>
<dbReference type="InterPro" id="IPR051678">
    <property type="entry name" value="AGP_Transferase"/>
</dbReference>